<proteinExistence type="predicted"/>
<dbReference type="CDD" id="cd00093">
    <property type="entry name" value="HTH_XRE"/>
    <property type="match status" value="1"/>
</dbReference>
<feature type="domain" description="HTH cro/C1-type" evidence="1">
    <location>
        <begin position="20"/>
        <end position="61"/>
    </location>
</feature>
<organism evidence="2 3">
    <name type="scientific">Ruminiclostridium cellobioparum subsp. termitidis CT1112</name>
    <dbReference type="NCBI Taxonomy" id="1195236"/>
    <lineage>
        <taxon>Bacteria</taxon>
        <taxon>Bacillati</taxon>
        <taxon>Bacillota</taxon>
        <taxon>Clostridia</taxon>
        <taxon>Eubacteriales</taxon>
        <taxon>Oscillospiraceae</taxon>
        <taxon>Ruminiclostridium</taxon>
    </lineage>
</organism>
<dbReference type="GO" id="GO:0003677">
    <property type="term" value="F:DNA binding"/>
    <property type="evidence" value="ECO:0007669"/>
    <property type="project" value="InterPro"/>
</dbReference>
<dbReference type="Proteomes" id="UP000014155">
    <property type="component" value="Unassembled WGS sequence"/>
</dbReference>
<dbReference type="EMBL" id="AORV01000008">
    <property type="protein sequence ID" value="EMS74018.1"/>
    <property type="molecule type" value="Genomic_DNA"/>
</dbReference>
<dbReference type="InterPro" id="IPR010982">
    <property type="entry name" value="Lambda_DNA-bd_dom_sf"/>
</dbReference>
<dbReference type="Gene3D" id="1.10.260.40">
    <property type="entry name" value="lambda repressor-like DNA-binding domains"/>
    <property type="match status" value="1"/>
</dbReference>
<dbReference type="Pfam" id="PF13443">
    <property type="entry name" value="HTH_26"/>
    <property type="match status" value="1"/>
</dbReference>
<dbReference type="PROSITE" id="PS50943">
    <property type="entry name" value="HTH_CROC1"/>
    <property type="match status" value="1"/>
</dbReference>
<accession>S0FZQ2</accession>
<dbReference type="AlphaFoldDB" id="S0FZQ2"/>
<keyword evidence="3" id="KW-1185">Reference proteome</keyword>
<dbReference type="SUPFAM" id="SSF47413">
    <property type="entry name" value="lambda repressor-like DNA-binding domains"/>
    <property type="match status" value="1"/>
</dbReference>
<gene>
    <name evidence="2" type="ORF">CTER_5127</name>
</gene>
<comment type="caution">
    <text evidence="2">The sequence shown here is derived from an EMBL/GenBank/DDBJ whole genome shotgun (WGS) entry which is preliminary data.</text>
</comment>
<dbReference type="STRING" id="1195236.CTER_5127"/>
<evidence type="ECO:0000313" key="3">
    <source>
        <dbReference type="Proteomes" id="UP000014155"/>
    </source>
</evidence>
<evidence type="ECO:0000313" key="2">
    <source>
        <dbReference type="EMBL" id="EMS74018.1"/>
    </source>
</evidence>
<dbReference type="eggNOG" id="ENOG5033C4S">
    <property type="taxonomic scope" value="Bacteria"/>
</dbReference>
<reference evidence="2 3" key="1">
    <citation type="journal article" date="2013" name="Genome Announc.">
        <title>Draft Genome Sequence of the Cellulolytic, Mesophilic, Anaerobic Bacterium Clostridium termitidis Strain CT1112 (DSM 5398).</title>
        <authorList>
            <person name="Lal S."/>
            <person name="Ramachandran U."/>
            <person name="Zhang X."/>
            <person name="Munir R."/>
            <person name="Sparling R."/>
            <person name="Levin D.B."/>
        </authorList>
    </citation>
    <scope>NUCLEOTIDE SEQUENCE [LARGE SCALE GENOMIC DNA]</scope>
    <source>
        <strain evidence="2 3">CT1112</strain>
    </source>
</reference>
<evidence type="ECO:0000259" key="1">
    <source>
        <dbReference type="PROSITE" id="PS50943"/>
    </source>
</evidence>
<name>S0FZQ2_RUMCE</name>
<protein>
    <submittedName>
        <fullName evidence="2">Putative transcriptional regulator</fullName>
    </submittedName>
</protein>
<dbReference type="SMART" id="SM00530">
    <property type="entry name" value="HTH_XRE"/>
    <property type="match status" value="1"/>
</dbReference>
<dbReference type="InterPro" id="IPR001387">
    <property type="entry name" value="Cro/C1-type_HTH"/>
</dbReference>
<sequence>MIKVKVIEKLHQIDKSIYWLAQESGISYPTLHKIVNEKTSSISYEVLNQLCRVFNCQLGELFEYVSDAEKETP</sequence>
<dbReference type="RefSeq" id="WP_004623047.1">
    <property type="nucleotide sequence ID" value="NZ_AORV01000008.1"/>
</dbReference>